<dbReference type="RefSeq" id="WP_380014673.1">
    <property type="nucleotide sequence ID" value="NZ_JBHLYR010000060.1"/>
</dbReference>
<evidence type="ECO:0000313" key="2">
    <source>
        <dbReference type="Proteomes" id="UP001589733"/>
    </source>
</evidence>
<name>A0ABV6B3H5_9DEIO</name>
<sequence length="51" mass="5475">MPSPPFGSDGPHVSPFTALSLGVQNKLFLMLLRSPRINAYTPAALPRARLA</sequence>
<reference evidence="1 2" key="1">
    <citation type="submission" date="2024-09" db="EMBL/GenBank/DDBJ databases">
        <authorList>
            <person name="Sun Q."/>
            <person name="Mori K."/>
        </authorList>
    </citation>
    <scope>NUCLEOTIDE SEQUENCE [LARGE SCALE GENOMIC DNA]</scope>
    <source>
        <strain evidence="1 2">JCM 13503</strain>
    </source>
</reference>
<protein>
    <submittedName>
        <fullName evidence="1">Uncharacterized protein</fullName>
    </submittedName>
</protein>
<organism evidence="1 2">
    <name type="scientific">Deinococcus oregonensis</name>
    <dbReference type="NCBI Taxonomy" id="1805970"/>
    <lineage>
        <taxon>Bacteria</taxon>
        <taxon>Thermotogati</taxon>
        <taxon>Deinococcota</taxon>
        <taxon>Deinococci</taxon>
        <taxon>Deinococcales</taxon>
        <taxon>Deinococcaceae</taxon>
        <taxon>Deinococcus</taxon>
    </lineage>
</organism>
<accession>A0ABV6B3H5</accession>
<keyword evidence="2" id="KW-1185">Reference proteome</keyword>
<dbReference type="EMBL" id="JBHLYR010000060">
    <property type="protein sequence ID" value="MFB9994255.1"/>
    <property type="molecule type" value="Genomic_DNA"/>
</dbReference>
<comment type="caution">
    <text evidence="1">The sequence shown here is derived from an EMBL/GenBank/DDBJ whole genome shotgun (WGS) entry which is preliminary data.</text>
</comment>
<dbReference type="Proteomes" id="UP001589733">
    <property type="component" value="Unassembled WGS sequence"/>
</dbReference>
<evidence type="ECO:0000313" key="1">
    <source>
        <dbReference type="EMBL" id="MFB9994255.1"/>
    </source>
</evidence>
<proteinExistence type="predicted"/>
<gene>
    <name evidence="1" type="ORF">ACFFLM_20060</name>
</gene>